<feature type="region of interest" description="Disordered" evidence="1">
    <location>
        <begin position="413"/>
        <end position="437"/>
    </location>
</feature>
<comment type="caution">
    <text evidence="2">The sequence shown here is derived from an EMBL/GenBank/DDBJ whole genome shotgun (WGS) entry which is preliminary data.</text>
</comment>
<feature type="region of interest" description="Disordered" evidence="1">
    <location>
        <begin position="1"/>
        <end position="46"/>
    </location>
</feature>
<gene>
    <name evidence="2" type="ORF">EMPS_07220</name>
</gene>
<evidence type="ECO:0000256" key="1">
    <source>
        <dbReference type="SAM" id="MobiDB-lite"/>
    </source>
</evidence>
<reference evidence="2" key="2">
    <citation type="journal article" date="2022" name="Microbiol. Resour. Announc.">
        <title>Whole-Genome Sequence of Entomortierella parvispora E1425, a Mucoromycotan Fungus Associated with Burkholderiaceae-Related Endosymbiotic Bacteria.</title>
        <authorList>
            <person name="Herlambang A."/>
            <person name="Guo Y."/>
            <person name="Takashima Y."/>
            <person name="Narisawa K."/>
            <person name="Ohta H."/>
            <person name="Nishizawa T."/>
        </authorList>
    </citation>
    <scope>NUCLEOTIDE SEQUENCE</scope>
    <source>
        <strain evidence="2">E1425</strain>
    </source>
</reference>
<sequence length="437" mass="47943">MHRLSAETIKRSGGVGVKYEDEGTSSSKRNRVQSRGREGQSYEPPTYFNYGAFRSNNVSLNQDDAEYIYDFNDCEVRAQDEDEAEEIEEEVEEEEEPLLIPERHIAICNEYRSRQCKVEALSEVSGEVDDLKQLQYPFRPEVDRRSAQKGGPAVVASSLRTRYLSVEAPEVLSPQNDKCKAIPYTPSSASKEGGITTTGGDRPQEQEQEQEQEPFREKTTSLTVPAPSLPLSTTVHVESEVGTASVGLRMEVSLSPSFADTTGTHDADLAERNEILVVKNLGPSANATDGPAMSFMSSVMSVSPDWPPPNQLAGHQLQIESIAEMQHDYFLYGISGNEKYDAPAIGVGCAINQCSSQSASFFTDVYVETDINCSLTKEPLPSPVLLPSDPEDTSVLEPICSLDGMGLLYESSTKAQGQSDLNPSPSEWIGSDDWVEE</sequence>
<name>A0A9P3HDY1_9FUNG</name>
<organism evidence="2 3">
    <name type="scientific">Entomortierella parvispora</name>
    <dbReference type="NCBI Taxonomy" id="205924"/>
    <lineage>
        <taxon>Eukaryota</taxon>
        <taxon>Fungi</taxon>
        <taxon>Fungi incertae sedis</taxon>
        <taxon>Mucoromycota</taxon>
        <taxon>Mortierellomycotina</taxon>
        <taxon>Mortierellomycetes</taxon>
        <taxon>Mortierellales</taxon>
        <taxon>Mortierellaceae</taxon>
        <taxon>Entomortierella</taxon>
    </lineage>
</organism>
<reference evidence="2" key="1">
    <citation type="submission" date="2021-11" db="EMBL/GenBank/DDBJ databases">
        <authorList>
            <person name="Herlambang A."/>
            <person name="Guo Y."/>
            <person name="Takashima Y."/>
            <person name="Nishizawa T."/>
        </authorList>
    </citation>
    <scope>NUCLEOTIDE SEQUENCE</scope>
    <source>
        <strain evidence="2">E1425</strain>
    </source>
</reference>
<feature type="compositionally biased region" description="Basic and acidic residues" evidence="1">
    <location>
        <begin position="1"/>
        <end position="10"/>
    </location>
</feature>
<evidence type="ECO:0000313" key="3">
    <source>
        <dbReference type="Proteomes" id="UP000827284"/>
    </source>
</evidence>
<accession>A0A9P3HDY1</accession>
<feature type="region of interest" description="Disordered" evidence="1">
    <location>
        <begin position="176"/>
        <end position="229"/>
    </location>
</feature>
<evidence type="ECO:0000313" key="2">
    <source>
        <dbReference type="EMBL" id="GJJ74862.1"/>
    </source>
</evidence>
<dbReference type="AlphaFoldDB" id="A0A9P3HDY1"/>
<dbReference type="EMBL" id="BQFW01000009">
    <property type="protein sequence ID" value="GJJ74862.1"/>
    <property type="molecule type" value="Genomic_DNA"/>
</dbReference>
<proteinExistence type="predicted"/>
<feature type="compositionally biased region" description="Polar residues" evidence="1">
    <location>
        <begin position="413"/>
        <end position="425"/>
    </location>
</feature>
<protein>
    <submittedName>
        <fullName evidence="2">Uncharacterized protein</fullName>
    </submittedName>
</protein>
<dbReference type="Proteomes" id="UP000827284">
    <property type="component" value="Unassembled WGS sequence"/>
</dbReference>
<keyword evidence="3" id="KW-1185">Reference proteome</keyword>